<protein>
    <submittedName>
        <fullName evidence="7">Uncharacterized protein</fullName>
    </submittedName>
</protein>
<dbReference type="Proteomes" id="UP000314982">
    <property type="component" value="Unassembled WGS sequence"/>
</dbReference>
<dbReference type="Gene3D" id="1.20.1280.290">
    <property type="match status" value="1"/>
</dbReference>
<reference evidence="8" key="1">
    <citation type="submission" date="2018-06" db="EMBL/GenBank/DDBJ databases">
        <title>Genome assembly of Danube salmon.</title>
        <authorList>
            <person name="Macqueen D.J."/>
            <person name="Gundappa M.K."/>
        </authorList>
    </citation>
    <scope>NUCLEOTIDE SEQUENCE [LARGE SCALE GENOMIC DNA]</scope>
</reference>
<dbReference type="FunFam" id="1.20.1280.290:FF:000009">
    <property type="entry name" value="PQ loop repeat family protein"/>
    <property type="match status" value="1"/>
</dbReference>
<keyword evidence="3 6" id="KW-1133">Transmembrane helix</keyword>
<feature type="transmembrane region" description="Helical" evidence="6">
    <location>
        <begin position="76"/>
        <end position="96"/>
    </location>
</feature>
<accession>A0A4W5R601</accession>
<dbReference type="Ensembl" id="ENSHHUT00000082516.1">
    <property type="protein sequence ID" value="ENSHHUP00000079949.1"/>
    <property type="gene ID" value="ENSHHUG00000046575.1"/>
</dbReference>
<dbReference type="AlphaFoldDB" id="A0A4W5R601"/>
<reference evidence="7" key="3">
    <citation type="submission" date="2025-09" db="UniProtKB">
        <authorList>
            <consortium name="Ensembl"/>
        </authorList>
    </citation>
    <scope>IDENTIFICATION</scope>
</reference>
<name>A0A4W5R601_9TELE</name>
<dbReference type="PANTHER" id="PTHR16201:SF34">
    <property type="entry name" value="LYSOSOMAL AMINO ACID TRANSPORTER 1"/>
    <property type="match status" value="1"/>
</dbReference>
<evidence type="ECO:0000313" key="7">
    <source>
        <dbReference type="Ensembl" id="ENSHHUP00000079949.1"/>
    </source>
</evidence>
<evidence type="ECO:0000256" key="5">
    <source>
        <dbReference type="ARBA" id="ARBA00038039"/>
    </source>
</evidence>
<dbReference type="STRING" id="62062.ENSHHUP00000079949"/>
<organism evidence="7 8">
    <name type="scientific">Hucho hucho</name>
    <name type="common">huchen</name>
    <dbReference type="NCBI Taxonomy" id="62062"/>
    <lineage>
        <taxon>Eukaryota</taxon>
        <taxon>Metazoa</taxon>
        <taxon>Chordata</taxon>
        <taxon>Craniata</taxon>
        <taxon>Vertebrata</taxon>
        <taxon>Euteleostomi</taxon>
        <taxon>Actinopterygii</taxon>
        <taxon>Neopterygii</taxon>
        <taxon>Teleostei</taxon>
        <taxon>Protacanthopterygii</taxon>
        <taxon>Salmoniformes</taxon>
        <taxon>Salmonidae</taxon>
        <taxon>Salmoninae</taxon>
        <taxon>Hucho</taxon>
    </lineage>
</organism>
<dbReference type="PANTHER" id="PTHR16201">
    <property type="entry name" value="SEVEN TRANSMEMBRANE PROTEIN 1-RELATED"/>
    <property type="match status" value="1"/>
</dbReference>
<evidence type="ECO:0000256" key="1">
    <source>
        <dbReference type="ARBA" id="ARBA00004141"/>
    </source>
</evidence>
<feature type="transmembrane region" description="Helical" evidence="6">
    <location>
        <begin position="49"/>
        <end position="70"/>
    </location>
</feature>
<evidence type="ECO:0000256" key="4">
    <source>
        <dbReference type="ARBA" id="ARBA00023136"/>
    </source>
</evidence>
<keyword evidence="4 6" id="KW-0472">Membrane</keyword>
<evidence type="ECO:0000313" key="8">
    <source>
        <dbReference type="Proteomes" id="UP000314982"/>
    </source>
</evidence>
<sequence length="121" mass="13644">MALPITAGCDTAWNRTRVCSDASSTEMQYLRLQIYEAYRNGKVEEAMSFGFLLFLFSGDLSSLVGCVLTSQLPIQIVTVVFYIFTDLLLISQFLYYKIKNNSSKSKASQIVLHCPPNMETH</sequence>
<comment type="similarity">
    <text evidence="5">Belongs to the laat-1 family.</text>
</comment>
<evidence type="ECO:0000256" key="6">
    <source>
        <dbReference type="SAM" id="Phobius"/>
    </source>
</evidence>
<dbReference type="GO" id="GO:0098852">
    <property type="term" value="C:lytic vacuole membrane"/>
    <property type="evidence" value="ECO:0007669"/>
    <property type="project" value="UniProtKB-ARBA"/>
</dbReference>
<dbReference type="InterPro" id="IPR006603">
    <property type="entry name" value="PQ-loop_rpt"/>
</dbReference>
<keyword evidence="8" id="KW-1185">Reference proteome</keyword>
<keyword evidence="2 6" id="KW-0812">Transmembrane</keyword>
<evidence type="ECO:0000256" key="3">
    <source>
        <dbReference type="ARBA" id="ARBA00022989"/>
    </source>
</evidence>
<evidence type="ECO:0000256" key="2">
    <source>
        <dbReference type="ARBA" id="ARBA00022692"/>
    </source>
</evidence>
<proteinExistence type="inferred from homology"/>
<dbReference type="GeneTree" id="ENSGT00940000163939"/>
<dbReference type="Pfam" id="PF04193">
    <property type="entry name" value="PQ-loop"/>
    <property type="match status" value="1"/>
</dbReference>
<reference evidence="7" key="2">
    <citation type="submission" date="2025-08" db="UniProtKB">
        <authorList>
            <consortium name="Ensembl"/>
        </authorList>
    </citation>
    <scope>IDENTIFICATION</scope>
</reference>
<comment type="subcellular location">
    <subcellularLocation>
        <location evidence="1">Membrane</location>
        <topology evidence="1">Multi-pass membrane protein</topology>
    </subcellularLocation>
</comment>
<dbReference type="InterPro" id="IPR051415">
    <property type="entry name" value="LAAT-1"/>
</dbReference>
<dbReference type="GO" id="GO:0015174">
    <property type="term" value="F:basic amino acid transmembrane transporter activity"/>
    <property type="evidence" value="ECO:0007669"/>
    <property type="project" value="TreeGrafter"/>
</dbReference>